<organism evidence="9 10">
    <name type="scientific">Methanoculleus bourgensis</name>
    <dbReference type="NCBI Taxonomy" id="83986"/>
    <lineage>
        <taxon>Archaea</taxon>
        <taxon>Methanobacteriati</taxon>
        <taxon>Methanobacteriota</taxon>
        <taxon>Stenosarchaea group</taxon>
        <taxon>Methanomicrobia</taxon>
        <taxon>Methanomicrobiales</taxon>
        <taxon>Methanomicrobiaceae</taxon>
        <taxon>Methanoculleus</taxon>
    </lineage>
</organism>
<reference evidence="9 10" key="1">
    <citation type="submission" date="2016-01" db="EMBL/GenBank/DDBJ databases">
        <authorList>
            <person name="Manzoor S."/>
        </authorList>
    </citation>
    <scope>NUCLEOTIDE SEQUENCE [LARGE SCALE GENOMIC DNA]</scope>
    <source>
        <strain evidence="9">Methanoculleus sp MAB1</strain>
    </source>
</reference>
<feature type="domain" description="Metalloenzyme" evidence="8">
    <location>
        <begin position="5"/>
        <end position="401"/>
    </location>
</feature>
<dbReference type="SUPFAM" id="SSF53649">
    <property type="entry name" value="Alkaline phosphatase-like"/>
    <property type="match status" value="1"/>
</dbReference>
<comment type="catalytic activity">
    <reaction evidence="1 7">
        <text>(2R)-2-phosphoglycerate = (2R)-3-phosphoglycerate</text>
        <dbReference type="Rhea" id="RHEA:15901"/>
        <dbReference type="ChEBI" id="CHEBI:58272"/>
        <dbReference type="ChEBI" id="CHEBI:58289"/>
        <dbReference type="EC" id="5.4.2.12"/>
    </reaction>
</comment>
<dbReference type="Gene3D" id="3.40.720.10">
    <property type="entry name" value="Alkaline Phosphatase, subunit A"/>
    <property type="match status" value="2"/>
</dbReference>
<sequence>MIAEKVLFLVLDGISDRPCEALNGQTPLSAARTPVLDRLAAEGVCGIMDTVAPGIRPGSDTSHLALLGYPPQDYYTGRGPLEAEGTSIHMTAGMIGFRCNFATVGGDGLITDRRAGRISGTGPLSEAIREGVDLSALGVGFRFESGAGHRAALALTGEGLGDAVSSNDPKKEGARPLTIRACSDNPADEKTAHACNEFIRQSTEILARHPVNAQRVKEGLPPANLLLIRGAGKMGAFPPFQERYGLSGSVISAATLISGIGKVVGLEHIPVPGTTGSVDSDLDAKVKAALAELEQKDFVLMNIKGADEAGHDGKAIEKRDFIEVIDAALEPLLALSDTLIVICADHSTPCSVRDHSADPVPVVIRGPGVRVDPTVRFDEVSCAQGGLNRIRGCDIMPIVLDLINKSHKYGA</sequence>
<evidence type="ECO:0000256" key="1">
    <source>
        <dbReference type="ARBA" id="ARBA00000370"/>
    </source>
</evidence>
<dbReference type="EC" id="5.4.2.12" evidence="7"/>
<evidence type="ECO:0000313" key="10">
    <source>
        <dbReference type="Proteomes" id="UP000069850"/>
    </source>
</evidence>
<comment type="function">
    <text evidence="2 7">Catalyzes the interconversion of 2-phosphoglycerate and 3-phosphoglycerate.</text>
</comment>
<comment type="similarity">
    <text evidence="4 7">Belongs to the BPG-independent phosphoglycerate mutase family. A-PGAM subfamily.</text>
</comment>
<dbReference type="EMBL" id="LT158599">
    <property type="protein sequence ID" value="CVK31659.1"/>
    <property type="molecule type" value="Genomic_DNA"/>
</dbReference>
<dbReference type="HAMAP" id="MF_01402_A">
    <property type="entry name" value="ApgM_A"/>
    <property type="match status" value="1"/>
</dbReference>
<dbReference type="InterPro" id="IPR006124">
    <property type="entry name" value="Metalloenzyme"/>
</dbReference>
<dbReference type="GO" id="GO:0006096">
    <property type="term" value="P:glycolytic process"/>
    <property type="evidence" value="ECO:0007669"/>
    <property type="project" value="UniProtKB-UniRule"/>
</dbReference>
<protein>
    <recommendedName>
        <fullName evidence="7">2,3-bisphosphoglycerate-independent phosphoglycerate mutase</fullName>
        <shortName evidence="7">BPG-independent PGAM</shortName>
        <shortName evidence="7">Phosphoglyceromutase</shortName>
        <shortName evidence="7">aPGAM</shortName>
        <ecNumber evidence="7">5.4.2.12</ecNumber>
    </recommendedName>
</protein>
<evidence type="ECO:0000256" key="7">
    <source>
        <dbReference type="HAMAP-Rule" id="MF_01402"/>
    </source>
</evidence>
<dbReference type="Pfam" id="PF01676">
    <property type="entry name" value="Metalloenzyme"/>
    <property type="match status" value="1"/>
</dbReference>
<dbReference type="CDD" id="cd16011">
    <property type="entry name" value="iPGM_like"/>
    <property type="match status" value="1"/>
</dbReference>
<evidence type="ECO:0000256" key="5">
    <source>
        <dbReference type="ARBA" id="ARBA00023152"/>
    </source>
</evidence>
<dbReference type="NCBIfam" id="TIGR00306">
    <property type="entry name" value="apgM"/>
    <property type="match status" value="1"/>
</dbReference>
<keyword evidence="5 7" id="KW-0324">Glycolysis</keyword>
<dbReference type="PANTHER" id="PTHR31209">
    <property type="entry name" value="COFACTOR-INDEPENDENT PHOSPHOGLYCERATE MUTASE"/>
    <property type="match status" value="1"/>
</dbReference>
<comment type="pathway">
    <text evidence="3 7">Carbohydrate degradation; glycolysis; pyruvate from D-glyceraldehyde 3-phosphate: step 3/5.</text>
</comment>
<evidence type="ECO:0000259" key="8">
    <source>
        <dbReference type="Pfam" id="PF01676"/>
    </source>
</evidence>
<evidence type="ECO:0000256" key="6">
    <source>
        <dbReference type="ARBA" id="ARBA00023235"/>
    </source>
</evidence>
<evidence type="ECO:0000313" key="9">
    <source>
        <dbReference type="EMBL" id="CVK31659.1"/>
    </source>
</evidence>
<name>A0A0X3BID7_9EURY</name>
<evidence type="ECO:0000256" key="3">
    <source>
        <dbReference type="ARBA" id="ARBA00004798"/>
    </source>
</evidence>
<dbReference type="InterPro" id="IPR017850">
    <property type="entry name" value="Alkaline_phosphatase_core_sf"/>
</dbReference>
<dbReference type="PIRSF" id="PIRSF006392">
    <property type="entry name" value="IPGAM_arch"/>
    <property type="match status" value="1"/>
</dbReference>
<dbReference type="PANTHER" id="PTHR31209:SF0">
    <property type="entry name" value="METALLOENZYME DOMAIN-CONTAINING PROTEIN"/>
    <property type="match status" value="1"/>
</dbReference>
<dbReference type="UniPathway" id="UPA00109">
    <property type="reaction ID" value="UER00186"/>
</dbReference>
<dbReference type="RefSeq" id="WP_062261558.1">
    <property type="nucleotide sequence ID" value="NZ_LT158599.1"/>
</dbReference>
<dbReference type="InterPro" id="IPR023665">
    <property type="entry name" value="ApgAM_prokaryotes"/>
</dbReference>
<keyword evidence="6 7" id="KW-0413">Isomerase</keyword>
<accession>A0A0X3BID7</accession>
<dbReference type="KEGG" id="mema:MMAB1_0442"/>
<dbReference type="NCBIfam" id="NF003104">
    <property type="entry name" value="PRK04024.1"/>
    <property type="match status" value="1"/>
</dbReference>
<evidence type="ECO:0000256" key="4">
    <source>
        <dbReference type="ARBA" id="ARBA00005524"/>
    </source>
</evidence>
<dbReference type="GeneID" id="27136517"/>
<dbReference type="GO" id="GO:0004619">
    <property type="term" value="F:phosphoglycerate mutase activity"/>
    <property type="evidence" value="ECO:0007669"/>
    <property type="project" value="UniProtKB-UniRule"/>
</dbReference>
<dbReference type="InterPro" id="IPR004456">
    <property type="entry name" value="Pglycerate_mutase_ApgM"/>
</dbReference>
<gene>
    <name evidence="7 9" type="primary">apgM</name>
    <name evidence="9" type="ORF">MMAB1_0442</name>
</gene>
<proteinExistence type="inferred from homology"/>
<dbReference type="GO" id="GO:0046872">
    <property type="term" value="F:metal ion binding"/>
    <property type="evidence" value="ECO:0007669"/>
    <property type="project" value="InterPro"/>
</dbReference>
<dbReference type="Pfam" id="PF10143">
    <property type="entry name" value="PhosphMutase"/>
    <property type="match status" value="1"/>
</dbReference>
<dbReference type="OrthoDB" id="52918at2157"/>
<dbReference type="AlphaFoldDB" id="A0A0X3BID7"/>
<evidence type="ECO:0000256" key="2">
    <source>
        <dbReference type="ARBA" id="ARBA00002315"/>
    </source>
</evidence>
<dbReference type="Proteomes" id="UP000069850">
    <property type="component" value="Chromosome 1"/>
</dbReference>